<dbReference type="Proteomes" id="UP001156627">
    <property type="component" value="Unassembled WGS sequence"/>
</dbReference>
<evidence type="ECO:0000256" key="8">
    <source>
        <dbReference type="SAM" id="SignalP"/>
    </source>
</evidence>
<evidence type="ECO:0000256" key="4">
    <source>
        <dbReference type="ARBA" id="ARBA00022692"/>
    </source>
</evidence>
<sequence>MSKRMVSFSAVVSLLAAGFVQPAFSQQNVLVSNGSTPPAGSQVSAVTVTGSSINTGGINNNGQIYSGLQSGTSSSLFYQTANVVQAGAMDTGGAYSSAAGMVVEATGASLVAGGDAPQGATGGSVAVQSGLVDLETTVEKTAPNGRPYALRNAGLTISAETASNIFYGNTFTSGLTNTGTFQNNGNIQSTGNIAAAGTVTAGAGVVANGRVENVEAGVAPTDAVNVQQLQAAANWAQQASQQQFQQLSQQTGVNRRIASTGTAIAMAAASVPALEGTSRFGVGVGTGTYDGRAAVSIAGEMRVSSHVQVRLNVGTGSDGKTAAGAGALMSW</sequence>
<evidence type="ECO:0000313" key="11">
    <source>
        <dbReference type="Proteomes" id="UP001156627"/>
    </source>
</evidence>
<dbReference type="Pfam" id="PF03895">
    <property type="entry name" value="YadA_anchor"/>
    <property type="match status" value="1"/>
</dbReference>
<keyword evidence="3" id="KW-1134">Transmembrane beta strand</keyword>
<proteinExistence type="predicted"/>
<evidence type="ECO:0000256" key="6">
    <source>
        <dbReference type="ARBA" id="ARBA00023136"/>
    </source>
</evidence>
<keyword evidence="6" id="KW-0472">Membrane</keyword>
<keyword evidence="7" id="KW-0998">Cell outer membrane</keyword>
<evidence type="ECO:0000256" key="5">
    <source>
        <dbReference type="ARBA" id="ARBA00022729"/>
    </source>
</evidence>
<dbReference type="InterPro" id="IPR045584">
    <property type="entry name" value="Pilin-like"/>
</dbReference>
<comment type="subcellular location">
    <subcellularLocation>
        <location evidence="2">Cell outer membrane</location>
    </subcellularLocation>
    <subcellularLocation>
        <location evidence="1">Cell surface</location>
    </subcellularLocation>
</comment>
<evidence type="ECO:0000313" key="10">
    <source>
        <dbReference type="EMBL" id="GLQ89944.1"/>
    </source>
</evidence>
<feature type="signal peptide" evidence="8">
    <location>
        <begin position="1"/>
        <end position="25"/>
    </location>
</feature>
<keyword evidence="11" id="KW-1185">Reference proteome</keyword>
<evidence type="ECO:0000259" key="9">
    <source>
        <dbReference type="Pfam" id="PF03895"/>
    </source>
</evidence>
<evidence type="ECO:0000256" key="7">
    <source>
        <dbReference type="ARBA" id="ARBA00023237"/>
    </source>
</evidence>
<name>A0ABQ5XHJ0_9GAMM</name>
<dbReference type="InterPro" id="IPR005594">
    <property type="entry name" value="YadA_C"/>
</dbReference>
<dbReference type="SUPFAM" id="SSF54523">
    <property type="entry name" value="Pili subunits"/>
    <property type="match status" value="1"/>
</dbReference>
<dbReference type="EMBL" id="BSOA01000044">
    <property type="protein sequence ID" value="GLQ89944.1"/>
    <property type="molecule type" value="Genomic_DNA"/>
</dbReference>
<keyword evidence="4" id="KW-0812">Transmembrane</keyword>
<organism evidence="10 11">
    <name type="scientific">Dyella flagellata</name>
    <dbReference type="NCBI Taxonomy" id="1867833"/>
    <lineage>
        <taxon>Bacteria</taxon>
        <taxon>Pseudomonadati</taxon>
        <taxon>Pseudomonadota</taxon>
        <taxon>Gammaproteobacteria</taxon>
        <taxon>Lysobacterales</taxon>
        <taxon>Rhodanobacteraceae</taxon>
        <taxon>Dyella</taxon>
    </lineage>
</organism>
<protein>
    <recommendedName>
        <fullName evidence="9">Trimeric autotransporter adhesin YadA-like C-terminal membrane anchor domain-containing protein</fullName>
    </recommendedName>
</protein>
<feature type="domain" description="Trimeric autotransporter adhesin YadA-like C-terminal membrane anchor" evidence="9">
    <location>
        <begin position="278"/>
        <end position="331"/>
    </location>
</feature>
<evidence type="ECO:0000256" key="2">
    <source>
        <dbReference type="ARBA" id="ARBA00004442"/>
    </source>
</evidence>
<evidence type="ECO:0000256" key="3">
    <source>
        <dbReference type="ARBA" id="ARBA00022452"/>
    </source>
</evidence>
<gene>
    <name evidence="10" type="ORF">GCM10007898_35190</name>
</gene>
<evidence type="ECO:0000256" key="1">
    <source>
        <dbReference type="ARBA" id="ARBA00004241"/>
    </source>
</evidence>
<comment type="caution">
    <text evidence="10">The sequence shown here is derived from an EMBL/GenBank/DDBJ whole genome shotgun (WGS) entry which is preliminary data.</text>
</comment>
<reference evidence="11" key="1">
    <citation type="journal article" date="2019" name="Int. J. Syst. Evol. Microbiol.">
        <title>The Global Catalogue of Microorganisms (GCM) 10K type strain sequencing project: providing services to taxonomists for standard genome sequencing and annotation.</title>
        <authorList>
            <consortium name="The Broad Institute Genomics Platform"/>
            <consortium name="The Broad Institute Genome Sequencing Center for Infectious Disease"/>
            <person name="Wu L."/>
            <person name="Ma J."/>
        </authorList>
    </citation>
    <scope>NUCLEOTIDE SEQUENCE [LARGE SCALE GENOMIC DNA]</scope>
    <source>
        <strain evidence="11">NBRC 111981</strain>
    </source>
</reference>
<keyword evidence="5 8" id="KW-0732">Signal</keyword>
<dbReference type="Gene3D" id="3.30.1300.30">
    <property type="entry name" value="GSPII I/J protein-like"/>
    <property type="match status" value="1"/>
</dbReference>
<feature type="chain" id="PRO_5045161440" description="Trimeric autotransporter adhesin YadA-like C-terminal membrane anchor domain-containing protein" evidence="8">
    <location>
        <begin position="26"/>
        <end position="331"/>
    </location>
</feature>
<accession>A0ABQ5XHJ0</accession>